<dbReference type="Pfam" id="PF06580">
    <property type="entry name" value="His_kinase"/>
    <property type="match status" value="1"/>
</dbReference>
<dbReference type="GO" id="GO:0000155">
    <property type="term" value="F:phosphorelay sensor kinase activity"/>
    <property type="evidence" value="ECO:0007669"/>
    <property type="project" value="InterPro"/>
</dbReference>
<dbReference type="EMBL" id="QMFB01000004">
    <property type="protein sequence ID" value="RAV21489.1"/>
    <property type="molecule type" value="Genomic_DNA"/>
</dbReference>
<evidence type="ECO:0000259" key="7">
    <source>
        <dbReference type="PROSITE" id="PS50885"/>
    </source>
</evidence>
<accession>A0A329MNL7</accession>
<dbReference type="InterPro" id="IPR010559">
    <property type="entry name" value="Sig_transdc_His_kin_internal"/>
</dbReference>
<keyword evidence="9" id="KW-1185">Reference proteome</keyword>
<evidence type="ECO:0000256" key="1">
    <source>
        <dbReference type="ARBA" id="ARBA00004651"/>
    </source>
</evidence>
<dbReference type="PANTHER" id="PTHR34220:SF7">
    <property type="entry name" value="SENSOR HISTIDINE KINASE YPDA"/>
    <property type="match status" value="1"/>
</dbReference>
<dbReference type="Gene3D" id="6.10.250.1910">
    <property type="match status" value="1"/>
</dbReference>
<dbReference type="SUPFAM" id="SSF158472">
    <property type="entry name" value="HAMP domain-like"/>
    <property type="match status" value="1"/>
</dbReference>
<keyword evidence="5 6" id="KW-0472">Membrane</keyword>
<dbReference type="RefSeq" id="WP_113030580.1">
    <property type="nucleotide sequence ID" value="NZ_QMFB01000004.1"/>
</dbReference>
<keyword evidence="6" id="KW-1133">Transmembrane helix</keyword>
<dbReference type="InterPro" id="IPR036890">
    <property type="entry name" value="HATPase_C_sf"/>
</dbReference>
<comment type="subcellular location">
    <subcellularLocation>
        <location evidence="1">Cell membrane</location>
        <topology evidence="1">Multi-pass membrane protein</topology>
    </subcellularLocation>
</comment>
<dbReference type="PANTHER" id="PTHR34220">
    <property type="entry name" value="SENSOR HISTIDINE KINASE YPDA"/>
    <property type="match status" value="1"/>
</dbReference>
<evidence type="ECO:0000256" key="5">
    <source>
        <dbReference type="ARBA" id="ARBA00023136"/>
    </source>
</evidence>
<dbReference type="InterPro" id="IPR003660">
    <property type="entry name" value="HAMP_dom"/>
</dbReference>
<gene>
    <name evidence="8" type="ORF">DQG23_09440</name>
</gene>
<sequence length="589" mass="67840">MRLIHELKNPSIFLKLFLTFFLVITPLYLITLSMNKKGSDGIRNEMTESIKARTDYFMNVLEREIDRISASMPEYVVDQDLRKLSAIGDQISEYERLELVNALQRRLYLMKYSSLFIADAKAYVPLIGRTVSSTSYDASIDMPEMEALQGNKSGGPLIYWDNRLFLGLDYPSNAKRKPIFVLGIELSIEQVDDMLSTVVTPGEGSAALINLKQDWSIARNVSASNIDALKQFLQNRQTQGGQNGVSTISMENQRMIVSYRYSSSINAYLVTFTPETYVLGALTTLKNWFWVLSAASVLIIILFSYSINNVIRRPMNKIVRAFNKMWDAHTYPTLPENRKDEFGFLYRGFNDMVDRQKSLIQEVYEQKIRSQRSELKRLQSQINPHFLYNCFFVLCRLIKTVDTERAYQFCTYMGNYFQYVTRDRADEIPLALEIKHAQTYVHIQTVCLGDRVRVEFQVPEWVAEGGMVIRLVLQPIIENVYKHVFEKQEENGFLWVHMEREGGFLLVHVEDNGSKLDDRTIGRLNGILGNDGGELDDSNGIANVHRRIQLRYGEDCGISFNRSLLGGLHVQIKLRPWQEVESDVQVAHR</sequence>
<dbReference type="Gene3D" id="3.30.450.20">
    <property type="entry name" value="PAS domain"/>
    <property type="match status" value="1"/>
</dbReference>
<keyword evidence="6" id="KW-0812">Transmembrane</keyword>
<feature type="domain" description="HAMP" evidence="7">
    <location>
        <begin position="309"/>
        <end position="361"/>
    </location>
</feature>
<dbReference type="AlphaFoldDB" id="A0A329MNL7"/>
<dbReference type="Pfam" id="PF00672">
    <property type="entry name" value="HAMP"/>
    <property type="match status" value="1"/>
</dbReference>
<feature type="transmembrane region" description="Helical" evidence="6">
    <location>
        <begin position="12"/>
        <end position="30"/>
    </location>
</feature>
<evidence type="ECO:0000313" key="8">
    <source>
        <dbReference type="EMBL" id="RAV21489.1"/>
    </source>
</evidence>
<evidence type="ECO:0000256" key="6">
    <source>
        <dbReference type="SAM" id="Phobius"/>
    </source>
</evidence>
<feature type="transmembrane region" description="Helical" evidence="6">
    <location>
        <begin position="288"/>
        <end position="307"/>
    </location>
</feature>
<dbReference type="OrthoDB" id="2062925at2"/>
<protein>
    <submittedName>
        <fullName evidence="8">Sensor histidine kinase</fullName>
    </submittedName>
</protein>
<comment type="caution">
    <text evidence="8">The sequence shown here is derived from an EMBL/GenBank/DDBJ whole genome shotgun (WGS) entry which is preliminary data.</text>
</comment>
<evidence type="ECO:0000256" key="2">
    <source>
        <dbReference type="ARBA" id="ARBA00022475"/>
    </source>
</evidence>
<dbReference type="PROSITE" id="PS50885">
    <property type="entry name" value="HAMP"/>
    <property type="match status" value="1"/>
</dbReference>
<evidence type="ECO:0000256" key="3">
    <source>
        <dbReference type="ARBA" id="ARBA00022553"/>
    </source>
</evidence>
<keyword evidence="2" id="KW-1003">Cell membrane</keyword>
<evidence type="ECO:0000313" key="9">
    <source>
        <dbReference type="Proteomes" id="UP000250369"/>
    </source>
</evidence>
<dbReference type="Proteomes" id="UP000250369">
    <property type="component" value="Unassembled WGS sequence"/>
</dbReference>
<reference evidence="8 9" key="1">
    <citation type="journal article" date="2009" name="Int. J. Syst. Evol. Microbiol.">
        <title>Paenibacillus contaminans sp. nov., isolated from a contaminated laboratory plate.</title>
        <authorList>
            <person name="Chou J.H."/>
            <person name="Lee J.H."/>
            <person name="Lin M.C."/>
            <person name="Chang P.S."/>
            <person name="Arun A.B."/>
            <person name="Young C.C."/>
            <person name="Chen W.M."/>
        </authorList>
    </citation>
    <scope>NUCLEOTIDE SEQUENCE [LARGE SCALE GENOMIC DNA]</scope>
    <source>
        <strain evidence="8 9">CKOBP-6</strain>
    </source>
</reference>
<evidence type="ECO:0000256" key="4">
    <source>
        <dbReference type="ARBA" id="ARBA00022679"/>
    </source>
</evidence>
<name>A0A329MNL7_9BACL</name>
<dbReference type="CDD" id="cd06225">
    <property type="entry name" value="HAMP"/>
    <property type="match status" value="1"/>
</dbReference>
<keyword evidence="8" id="KW-0418">Kinase</keyword>
<keyword evidence="4" id="KW-0808">Transferase</keyword>
<organism evidence="8 9">
    <name type="scientific">Paenibacillus contaminans</name>
    <dbReference type="NCBI Taxonomy" id="450362"/>
    <lineage>
        <taxon>Bacteria</taxon>
        <taxon>Bacillati</taxon>
        <taxon>Bacillota</taxon>
        <taxon>Bacilli</taxon>
        <taxon>Bacillales</taxon>
        <taxon>Paenibacillaceae</taxon>
        <taxon>Paenibacillus</taxon>
    </lineage>
</organism>
<dbReference type="SUPFAM" id="SSF55874">
    <property type="entry name" value="ATPase domain of HSP90 chaperone/DNA topoisomerase II/histidine kinase"/>
    <property type="match status" value="1"/>
</dbReference>
<keyword evidence="3" id="KW-0597">Phosphoprotein</keyword>
<proteinExistence type="predicted"/>
<dbReference type="GO" id="GO:0005886">
    <property type="term" value="C:plasma membrane"/>
    <property type="evidence" value="ECO:0007669"/>
    <property type="project" value="UniProtKB-SubCell"/>
</dbReference>
<dbReference type="SMART" id="SM00304">
    <property type="entry name" value="HAMP"/>
    <property type="match status" value="1"/>
</dbReference>
<dbReference type="InterPro" id="IPR050640">
    <property type="entry name" value="Bact_2-comp_sensor_kinase"/>
</dbReference>
<dbReference type="Gene3D" id="3.30.565.10">
    <property type="entry name" value="Histidine kinase-like ATPase, C-terminal domain"/>
    <property type="match status" value="1"/>
</dbReference>